<evidence type="ECO:0000256" key="1">
    <source>
        <dbReference type="SAM" id="MobiDB-lite"/>
    </source>
</evidence>
<dbReference type="Gene3D" id="3.30.70.100">
    <property type="match status" value="1"/>
</dbReference>
<feature type="region of interest" description="Disordered" evidence="1">
    <location>
        <begin position="104"/>
        <end position="175"/>
    </location>
</feature>
<evidence type="ECO:0000313" key="2">
    <source>
        <dbReference type="EMBL" id="CAI9787793.1"/>
    </source>
</evidence>
<sequence length="227" mass="25628">MDPISGLQQVKKYYPFMTCIVKVNTKTQWPKTVAKILSKIQGVQNFRMDLEGHVEISGTVDPDLLLKLLGKSGRKARLCWFQYGECSSNLFMSNRTANVAPESYGRYIQNGNPPRPKLPSNDDRNPKHVDPNSHDRMLNFERAHEHLHDHKPPPPPLSLAPRTKLPPRAPPDTRDHTLTFEQAHEHLQDLKSLPPPPRTNANSEPGQLSALRVPPLSGEDINCCNLM</sequence>
<evidence type="ECO:0000313" key="3">
    <source>
        <dbReference type="Proteomes" id="UP000834106"/>
    </source>
</evidence>
<feature type="region of interest" description="Disordered" evidence="1">
    <location>
        <begin position="188"/>
        <end position="217"/>
    </location>
</feature>
<proteinExistence type="predicted"/>
<evidence type="ECO:0008006" key="4">
    <source>
        <dbReference type="Google" id="ProtNLM"/>
    </source>
</evidence>
<dbReference type="EMBL" id="OU503058">
    <property type="protein sequence ID" value="CAI9787793.1"/>
    <property type="molecule type" value="Genomic_DNA"/>
</dbReference>
<reference evidence="2" key="1">
    <citation type="submission" date="2023-05" db="EMBL/GenBank/DDBJ databases">
        <authorList>
            <person name="Huff M."/>
        </authorList>
    </citation>
    <scope>NUCLEOTIDE SEQUENCE</scope>
</reference>
<organism evidence="2 3">
    <name type="scientific">Fraxinus pennsylvanica</name>
    <dbReference type="NCBI Taxonomy" id="56036"/>
    <lineage>
        <taxon>Eukaryota</taxon>
        <taxon>Viridiplantae</taxon>
        <taxon>Streptophyta</taxon>
        <taxon>Embryophyta</taxon>
        <taxon>Tracheophyta</taxon>
        <taxon>Spermatophyta</taxon>
        <taxon>Magnoliopsida</taxon>
        <taxon>eudicotyledons</taxon>
        <taxon>Gunneridae</taxon>
        <taxon>Pentapetalae</taxon>
        <taxon>asterids</taxon>
        <taxon>lamiids</taxon>
        <taxon>Lamiales</taxon>
        <taxon>Oleaceae</taxon>
        <taxon>Oleeae</taxon>
        <taxon>Fraxinus</taxon>
    </lineage>
</organism>
<dbReference type="AlphaFoldDB" id="A0AAD2AGT1"/>
<protein>
    <recommendedName>
        <fullName evidence="4">HMA domain-containing protein</fullName>
    </recommendedName>
</protein>
<feature type="compositionally biased region" description="Basic and acidic residues" evidence="1">
    <location>
        <begin position="120"/>
        <end position="152"/>
    </location>
</feature>
<keyword evidence="3" id="KW-1185">Reference proteome</keyword>
<name>A0AAD2AGT1_9LAMI</name>
<dbReference type="Proteomes" id="UP000834106">
    <property type="component" value="Chromosome 23"/>
</dbReference>
<accession>A0AAD2AGT1</accession>
<gene>
    <name evidence="2" type="ORF">FPE_LOCUS35223</name>
</gene>